<dbReference type="PANTHER" id="PTHR34216">
    <property type="match status" value="1"/>
</dbReference>
<dbReference type="RefSeq" id="WP_302041700.1">
    <property type="nucleotide sequence ID" value="NZ_JAUKPO010000038.1"/>
</dbReference>
<dbReference type="PROSITE" id="PS51677">
    <property type="entry name" value="NODB"/>
    <property type="match status" value="1"/>
</dbReference>
<accession>A0ABT8RFL7</accession>
<proteinExistence type="predicted"/>
<sequence>MKIIFVIAFVCLLNACTTHENKFGETEITKWAHGKKGAISLTYDDGSINQFRQALPIMNRLKLPATFFIITGHIPGSQYQGKFIGRPVKEIIAETATTPTNQANFFERASAVGFLGYEGTVEYHTRAGSLFEAGKMEEAYKTIDEGYQKVRKGEIKPGQTNKNEVAESEDLTWDDIRKYAAQGHEFASHTVTHPRLAVLDEANLLYELEKSKEDILKQLGPASTFSAEGPYGTEDERVMSYAHKIYPALRNRMPEPFLEELNRSSKIQPGTAGKEYVQWQRGALSKTPMDLMKSWVDTVAAHDNIWLVLVFHGVDGIGWEAISHEVLDEYFQYIKKQENELWVATFADATKYMRERMNAKVALTEQTNKLLVNLTHSLDKTMYTVPLTLKTYVPDNWNTAQVKQGETEQTVSVQKDAKGSYILYQATPNAQPVEVAEAQG</sequence>
<evidence type="ECO:0000313" key="5">
    <source>
        <dbReference type="Proteomes" id="UP001168528"/>
    </source>
</evidence>
<evidence type="ECO:0000256" key="2">
    <source>
        <dbReference type="ARBA" id="ARBA00022729"/>
    </source>
</evidence>
<dbReference type="InterPro" id="IPR051398">
    <property type="entry name" value="Polysacch_Deacetylase"/>
</dbReference>
<feature type="domain" description="NodB homology" evidence="3">
    <location>
        <begin position="37"/>
        <end position="317"/>
    </location>
</feature>
<comment type="caution">
    <text evidence="4">The sequence shown here is derived from an EMBL/GenBank/DDBJ whole genome shotgun (WGS) entry which is preliminary data.</text>
</comment>
<evidence type="ECO:0000313" key="4">
    <source>
        <dbReference type="EMBL" id="MDO1450901.1"/>
    </source>
</evidence>
<dbReference type="InterPro" id="IPR011330">
    <property type="entry name" value="Glyco_hydro/deAcase_b/a-brl"/>
</dbReference>
<keyword evidence="5" id="KW-1185">Reference proteome</keyword>
<dbReference type="EMBL" id="JAUKPO010000038">
    <property type="protein sequence ID" value="MDO1450901.1"/>
    <property type="molecule type" value="Genomic_DNA"/>
</dbReference>
<comment type="subcellular location">
    <subcellularLocation>
        <location evidence="1">Secreted</location>
    </subcellularLocation>
</comment>
<name>A0ABT8RFL7_9BACT</name>
<dbReference type="Proteomes" id="UP001168528">
    <property type="component" value="Unassembled WGS sequence"/>
</dbReference>
<keyword evidence="2" id="KW-0732">Signal</keyword>
<evidence type="ECO:0000256" key="1">
    <source>
        <dbReference type="ARBA" id="ARBA00004613"/>
    </source>
</evidence>
<dbReference type="Pfam" id="PF01522">
    <property type="entry name" value="Polysacc_deac_1"/>
    <property type="match status" value="2"/>
</dbReference>
<gene>
    <name evidence="4" type="ORF">Q0590_31795</name>
</gene>
<dbReference type="SUPFAM" id="SSF88713">
    <property type="entry name" value="Glycoside hydrolase/deacetylase"/>
    <property type="match status" value="1"/>
</dbReference>
<dbReference type="Gene3D" id="3.20.20.370">
    <property type="entry name" value="Glycoside hydrolase/deacetylase"/>
    <property type="match status" value="1"/>
</dbReference>
<dbReference type="PANTHER" id="PTHR34216:SF3">
    <property type="entry name" value="POLY-BETA-1,6-N-ACETYL-D-GLUCOSAMINE N-DEACETYLASE"/>
    <property type="match status" value="1"/>
</dbReference>
<dbReference type="InterPro" id="IPR002509">
    <property type="entry name" value="NODB_dom"/>
</dbReference>
<protein>
    <submittedName>
        <fullName evidence="4">Polysaccharide deacetylase family protein</fullName>
    </submittedName>
</protein>
<evidence type="ECO:0000259" key="3">
    <source>
        <dbReference type="PROSITE" id="PS51677"/>
    </source>
</evidence>
<reference evidence="4" key="1">
    <citation type="submission" date="2023-07" db="EMBL/GenBank/DDBJ databases">
        <title>The genome sequence of Rhodocytophaga aerolata KACC 12507.</title>
        <authorList>
            <person name="Zhang X."/>
        </authorList>
    </citation>
    <scope>NUCLEOTIDE SEQUENCE</scope>
    <source>
        <strain evidence="4">KACC 12507</strain>
    </source>
</reference>
<organism evidence="4 5">
    <name type="scientific">Rhodocytophaga aerolata</name>
    <dbReference type="NCBI Taxonomy" id="455078"/>
    <lineage>
        <taxon>Bacteria</taxon>
        <taxon>Pseudomonadati</taxon>
        <taxon>Bacteroidota</taxon>
        <taxon>Cytophagia</taxon>
        <taxon>Cytophagales</taxon>
        <taxon>Rhodocytophagaceae</taxon>
        <taxon>Rhodocytophaga</taxon>
    </lineage>
</organism>